<reference evidence="2" key="1">
    <citation type="journal article" date="2011" name="PLoS Biol.">
        <title>Gene gain and loss during evolution of obligate parasitism in the white rust pathogen of Arabidopsis thaliana.</title>
        <authorList>
            <person name="Kemen E."/>
            <person name="Gardiner A."/>
            <person name="Schultz-Larsen T."/>
            <person name="Kemen A.C."/>
            <person name="Balmuth A.L."/>
            <person name="Robert-Seilaniantz A."/>
            <person name="Bailey K."/>
            <person name="Holub E."/>
            <person name="Studholme D.J."/>
            <person name="Maclean D."/>
            <person name="Jones J.D."/>
        </authorList>
    </citation>
    <scope>NUCLEOTIDE SEQUENCE</scope>
</reference>
<reference evidence="2" key="2">
    <citation type="submission" date="2011-02" db="EMBL/GenBank/DDBJ databases">
        <authorList>
            <person name="MacLean D."/>
        </authorList>
    </citation>
    <scope>NUCLEOTIDE SEQUENCE</scope>
</reference>
<sequence>MRLPRAKARDHAVEIRLRKRLCEMEAKVLTLEQLSALCSAQNDTLTREIDQLLEWKQKALDHLTSVAPIRNRARQQLDQAHRTKKQLETLEQCLLKRLTMEIDAQRAHTSEHKMDKALAERSQQSELDAKYWEACCQVANFELEALKGCFRKHLEQLIEIEETLAKTQPDRVRAPKNEEEAEISMEAVSTKCLAWLRRYSQEDFQVDTQEKIHKLAGFQAKIESFEEKYRVFEMESAKTTNQLRELQRRNDEMEKETAFWRDKSHQTSCKSEEKVWILPGGTSARRSMEFTDPTDGSAVEISNFA</sequence>
<proteinExistence type="predicted"/>
<gene>
    <name evidence="2" type="primary">AlNc14C1040G12737</name>
    <name evidence="2" type="ORF">ALNC14_142030</name>
</gene>
<evidence type="ECO:0000256" key="1">
    <source>
        <dbReference type="SAM" id="Coils"/>
    </source>
</evidence>
<dbReference type="AlphaFoldDB" id="F0X2G3"/>
<accession>F0X2G3</accession>
<dbReference type="HOGENOM" id="CLU_913416_0_0_1"/>
<organism evidence="2">
    <name type="scientific">Albugo laibachii Nc14</name>
    <dbReference type="NCBI Taxonomy" id="890382"/>
    <lineage>
        <taxon>Eukaryota</taxon>
        <taxon>Sar</taxon>
        <taxon>Stramenopiles</taxon>
        <taxon>Oomycota</taxon>
        <taxon>Peronosporomycetes</taxon>
        <taxon>Albuginales</taxon>
        <taxon>Albuginaceae</taxon>
        <taxon>Albugo</taxon>
    </lineage>
</organism>
<dbReference type="EMBL" id="FR824848">
    <property type="protein sequence ID" value="CCA28059.1"/>
    <property type="molecule type" value="Genomic_DNA"/>
</dbReference>
<protein>
    <submittedName>
        <fullName evidence="2">AlNc14C1040G12737 protein</fullName>
    </submittedName>
</protein>
<evidence type="ECO:0000313" key="2">
    <source>
        <dbReference type="EMBL" id="CCA28059.1"/>
    </source>
</evidence>
<name>F0X2G3_9STRA</name>
<keyword evidence="1" id="KW-0175">Coiled coil</keyword>
<feature type="coiled-coil region" evidence="1">
    <location>
        <begin position="215"/>
        <end position="263"/>
    </location>
</feature>